<sequence length="1143" mass="129400">MSVSRRRCRGFPLEPESMETNPEGRILVRATPPTQQPYEEEVPVATDDELTVKGTPEGASARQDERTPLREQSDSLPSSSPISVCFTDDDEVIGVQHRGGSFSPISFSSIPFWGAETPTSRTHPGPGAVLFDDHESASYEEGEIDDLEDEDMGPPPNQEMSRTESSLFGTREEEPCDNVPGEHSETRSTPNLVPTASKRHWTGSPASEELSRSRRRLKREASDDHENTIKLPPIHEMTNPWGGMGSAGFNSFRFQHPPVAVSTPPRSVSTYHTTSTPSNYRNMSGQPPTPFSLGSSVADEEPLPPRGRMLGSRRFSDTSSLLEAVDRRGREERNINDVLADPESTRTLPRNPPREPAQQRWPGGYAPRNWASQREEGGQRRRRPTVEDMERSDDGLPSVEHESYFSAIPNTKAWAYKTQNRSMARSRSRDDDERMSGLQESQRNEYAHDEYSASRHARARSRSRSTAFPREQSYGQSMFSHEEEFGRNTRGGRGEEDLGALDDWNMEAEGYGAVPTAMAEDAEAEDTPVLLTVPSDRKWATFFDDPETLIRGQSSLWTRVIWGSASPIVLFTVFNYKYTRDGATNKHIQLSVTALTKYLTGEQKFYVVPPDPDTTLALKGRDLPFVWVIRGLTETGAKTMTSLRAISTRAVSIITYPRAIGNPRWVCGLVNFLTRDVESIREAVLQVLREESMLRLLEDLTRNSRQLASIPQHRRVEYVINSLRIRITEAEDEDFVANVYLFPPTDDTRRWREWADRMRRCSYNVFLNGTGSARKIFWIGVLLLQETHLTDERKAAIHNMFARKIKVFHSPHPEAPTQREGVAIVLNSRYVNTKEATATVIIPGRAMQVKLLCQGGDVRHILCVYAPTSHGTAERKLFFNEVRAFYDEHPECPKPHLMAGDFNNVEDSLDRLPISEGPDQSVTALDDLKMSLGLMMADGWRVTNPTLRGYTFHRGSGANAVFSRLDRIYTTQDVFDDALGWQICEAGIKTDHSLVMVQLTPKQAPVVGQGRPLFPLLLLKDKVLSKAIKERGLEAMHKLEVFEMTDGRERDRNPQRILYDLKKAVMKLARGRERATVPRLLADIREREKELKRIHADASMLESVKVTEAESLTKQIRQLRQTRYKQQQQNSRATHRIYGECYD</sequence>
<evidence type="ECO:0000313" key="4">
    <source>
        <dbReference type="Proteomes" id="UP000256964"/>
    </source>
</evidence>
<feature type="compositionally biased region" description="Acidic residues" evidence="1">
    <location>
        <begin position="138"/>
        <end position="152"/>
    </location>
</feature>
<dbReference type="STRING" id="139420.A0A371CMY5"/>
<feature type="compositionally biased region" description="Acidic residues" evidence="1">
    <location>
        <begin position="38"/>
        <end position="49"/>
    </location>
</feature>
<feature type="compositionally biased region" description="Basic and acidic residues" evidence="1">
    <location>
        <begin position="480"/>
        <end position="495"/>
    </location>
</feature>
<feature type="compositionally biased region" description="Basic and acidic residues" evidence="1">
    <location>
        <begin position="324"/>
        <end position="335"/>
    </location>
</feature>
<dbReference type="Pfam" id="PF03372">
    <property type="entry name" value="Exo_endo_phos"/>
    <property type="match status" value="1"/>
</dbReference>
<dbReference type="EMBL" id="KZ857506">
    <property type="protein sequence ID" value="RDX41650.1"/>
    <property type="molecule type" value="Genomic_DNA"/>
</dbReference>
<keyword evidence="4" id="KW-1185">Reference proteome</keyword>
<reference evidence="3 4" key="1">
    <citation type="journal article" date="2018" name="Biotechnol. Biofuels">
        <title>Integrative visual omics of the white-rot fungus Polyporus brumalis exposes the biotechnological potential of its oxidative enzymes for delignifying raw plant biomass.</title>
        <authorList>
            <person name="Miyauchi S."/>
            <person name="Rancon A."/>
            <person name="Drula E."/>
            <person name="Hage H."/>
            <person name="Chaduli D."/>
            <person name="Favel A."/>
            <person name="Grisel S."/>
            <person name="Henrissat B."/>
            <person name="Herpoel-Gimbert I."/>
            <person name="Ruiz-Duenas F.J."/>
            <person name="Chevret D."/>
            <person name="Hainaut M."/>
            <person name="Lin J."/>
            <person name="Wang M."/>
            <person name="Pangilinan J."/>
            <person name="Lipzen A."/>
            <person name="Lesage-Meessen L."/>
            <person name="Navarro D."/>
            <person name="Riley R."/>
            <person name="Grigoriev I.V."/>
            <person name="Zhou S."/>
            <person name="Raouche S."/>
            <person name="Rosso M.N."/>
        </authorList>
    </citation>
    <scope>NUCLEOTIDE SEQUENCE [LARGE SCALE GENOMIC DNA]</scope>
    <source>
        <strain evidence="3 4">BRFM 1820</strain>
    </source>
</reference>
<feature type="compositionally biased region" description="Basic and acidic residues" evidence="1">
    <location>
        <begin position="219"/>
        <end position="228"/>
    </location>
</feature>
<feature type="region of interest" description="Disordered" evidence="1">
    <location>
        <begin position="1123"/>
        <end position="1143"/>
    </location>
</feature>
<feature type="compositionally biased region" description="Basic and acidic residues" evidence="1">
    <location>
        <begin position="373"/>
        <end position="403"/>
    </location>
</feature>
<evidence type="ECO:0000313" key="3">
    <source>
        <dbReference type="EMBL" id="RDX41650.1"/>
    </source>
</evidence>
<dbReference type="InterPro" id="IPR036691">
    <property type="entry name" value="Endo/exonu/phosph_ase_sf"/>
</dbReference>
<organism evidence="3 4">
    <name type="scientific">Lentinus brumalis</name>
    <dbReference type="NCBI Taxonomy" id="2498619"/>
    <lineage>
        <taxon>Eukaryota</taxon>
        <taxon>Fungi</taxon>
        <taxon>Dikarya</taxon>
        <taxon>Basidiomycota</taxon>
        <taxon>Agaricomycotina</taxon>
        <taxon>Agaricomycetes</taxon>
        <taxon>Polyporales</taxon>
        <taxon>Polyporaceae</taxon>
        <taxon>Lentinus</taxon>
    </lineage>
</organism>
<feature type="compositionally biased region" description="Low complexity" evidence="1">
    <location>
        <begin position="74"/>
        <end position="83"/>
    </location>
</feature>
<dbReference type="AlphaFoldDB" id="A0A371CMY5"/>
<feature type="region of interest" description="Disordered" evidence="1">
    <location>
        <begin position="1"/>
        <end position="84"/>
    </location>
</feature>
<feature type="compositionally biased region" description="Low complexity" evidence="1">
    <location>
        <begin position="1123"/>
        <end position="1132"/>
    </location>
</feature>
<accession>A0A371CMY5</accession>
<proteinExistence type="predicted"/>
<gene>
    <name evidence="3" type="ORF">OH76DRAFT_1489343</name>
</gene>
<feature type="compositionally biased region" description="Basic and acidic residues" evidence="1">
    <location>
        <begin position="62"/>
        <end position="73"/>
    </location>
</feature>
<feature type="region of interest" description="Disordered" evidence="1">
    <location>
        <begin position="419"/>
        <end position="495"/>
    </location>
</feature>
<dbReference type="OrthoDB" id="2799478at2759"/>
<feature type="compositionally biased region" description="Basic and acidic residues" evidence="1">
    <location>
        <begin position="442"/>
        <end position="453"/>
    </location>
</feature>
<feature type="region of interest" description="Disordered" evidence="1">
    <location>
        <begin position="117"/>
        <end position="242"/>
    </location>
</feature>
<dbReference type="SUPFAM" id="SSF56219">
    <property type="entry name" value="DNase I-like"/>
    <property type="match status" value="1"/>
</dbReference>
<dbReference type="Proteomes" id="UP000256964">
    <property type="component" value="Unassembled WGS sequence"/>
</dbReference>
<protein>
    <recommendedName>
        <fullName evidence="2">Endonuclease/exonuclease/phosphatase domain-containing protein</fullName>
    </recommendedName>
</protein>
<name>A0A371CMY5_9APHY</name>
<evidence type="ECO:0000256" key="1">
    <source>
        <dbReference type="SAM" id="MobiDB-lite"/>
    </source>
</evidence>
<feature type="compositionally biased region" description="Polar residues" evidence="1">
    <location>
        <begin position="264"/>
        <end position="286"/>
    </location>
</feature>
<feature type="compositionally biased region" description="Polar residues" evidence="1">
    <location>
        <begin position="158"/>
        <end position="168"/>
    </location>
</feature>
<dbReference type="Gene3D" id="3.60.10.10">
    <property type="entry name" value="Endonuclease/exonuclease/phosphatase"/>
    <property type="match status" value="1"/>
</dbReference>
<feature type="region of interest" description="Disordered" evidence="1">
    <location>
        <begin position="257"/>
        <end position="404"/>
    </location>
</feature>
<feature type="domain" description="Endonuclease/exonuclease/phosphatase" evidence="2">
    <location>
        <begin position="780"/>
        <end position="986"/>
    </location>
</feature>
<dbReference type="GO" id="GO:0003824">
    <property type="term" value="F:catalytic activity"/>
    <property type="evidence" value="ECO:0007669"/>
    <property type="project" value="InterPro"/>
</dbReference>
<evidence type="ECO:0000259" key="2">
    <source>
        <dbReference type="Pfam" id="PF03372"/>
    </source>
</evidence>
<dbReference type="InterPro" id="IPR005135">
    <property type="entry name" value="Endo/exonuclease/phosphatase"/>
</dbReference>